<feature type="region of interest" description="Disordered" evidence="1">
    <location>
        <begin position="1"/>
        <end position="76"/>
    </location>
</feature>
<dbReference type="GO" id="GO:0031523">
    <property type="term" value="C:Myb complex"/>
    <property type="evidence" value="ECO:0007669"/>
    <property type="project" value="TreeGrafter"/>
</dbReference>
<dbReference type="OrthoDB" id="6287771at2759"/>
<proteinExistence type="predicted"/>
<feature type="region of interest" description="Disordered" evidence="1">
    <location>
        <begin position="138"/>
        <end position="160"/>
    </location>
</feature>
<dbReference type="Pfam" id="PF15306">
    <property type="entry name" value="LIN37"/>
    <property type="match status" value="1"/>
</dbReference>
<evidence type="ECO:0000256" key="1">
    <source>
        <dbReference type="SAM" id="MobiDB-lite"/>
    </source>
</evidence>
<dbReference type="AlphaFoldDB" id="A0A1E1W0I7"/>
<reference evidence="2" key="1">
    <citation type="submission" date="2015-09" db="EMBL/GenBank/DDBJ databases">
        <title>De novo assembly of Pectinophora gossypiella (Pink Bollworm) gut transcriptome.</title>
        <authorList>
            <person name="Tassone E.E."/>
        </authorList>
    </citation>
    <scope>NUCLEOTIDE SEQUENCE</scope>
</reference>
<accession>A0A1E1W0I7</accession>
<dbReference type="PANTHER" id="PTHR31336:SF3">
    <property type="entry name" value="PROTEIN LIN-37 HOMOLOG"/>
    <property type="match status" value="1"/>
</dbReference>
<dbReference type="PANTHER" id="PTHR31336">
    <property type="entry name" value="LIN37 HOMOLOG"/>
    <property type="match status" value="1"/>
</dbReference>
<dbReference type="GO" id="GO:0000122">
    <property type="term" value="P:negative regulation of transcription by RNA polymerase II"/>
    <property type="evidence" value="ECO:0007669"/>
    <property type="project" value="TreeGrafter"/>
</dbReference>
<feature type="compositionally biased region" description="Basic residues" evidence="1">
    <location>
        <begin position="1"/>
        <end position="16"/>
    </location>
</feature>
<dbReference type="InterPro" id="IPR028226">
    <property type="entry name" value="LIN37"/>
</dbReference>
<name>A0A1E1W0I7_PECGO</name>
<protein>
    <recommendedName>
        <fullName evidence="3">Protein lin-37 homolog</fullName>
    </recommendedName>
</protein>
<gene>
    <name evidence="2" type="ORF">g.15758</name>
</gene>
<dbReference type="GO" id="GO:0017053">
    <property type="term" value="C:transcription repressor complex"/>
    <property type="evidence" value="ECO:0007669"/>
    <property type="project" value="InterPro"/>
</dbReference>
<dbReference type="EMBL" id="GDQN01010547">
    <property type="protein sequence ID" value="JAT80507.1"/>
    <property type="molecule type" value="Transcribed_RNA"/>
</dbReference>
<evidence type="ECO:0008006" key="3">
    <source>
        <dbReference type="Google" id="ProtNLM"/>
    </source>
</evidence>
<evidence type="ECO:0000313" key="2">
    <source>
        <dbReference type="EMBL" id="JAT80507.1"/>
    </source>
</evidence>
<sequence length="232" mass="26821">MPKRRRNLLTPKKKVANVKYESDKEESEVAEVSTPRGRLKGALKDALDPTAEESDTSVEQTPVRRNYMDDRRHSSRAEEQYFLRRKPSPVRQPYVLKLFDRSVDLSQFDEESPLYPICRAWIANQPKMNYNTFSKTKFREPEPTEDSVVLPGPEGPPVSRIPKLLPEQEARNKNNINLNYREAPPPSREALLAQHSRRWAGVRQAWMEQASAVEARYEASQQLLNKIHVNAI</sequence>
<feature type="compositionally biased region" description="Basic and acidic residues" evidence="1">
    <location>
        <begin position="66"/>
        <end position="76"/>
    </location>
</feature>
<organism evidence="2">
    <name type="scientific">Pectinophora gossypiella</name>
    <name type="common">Cotton pink bollworm</name>
    <name type="synonym">Depressaria gossypiella</name>
    <dbReference type="NCBI Taxonomy" id="13191"/>
    <lineage>
        <taxon>Eukaryota</taxon>
        <taxon>Metazoa</taxon>
        <taxon>Ecdysozoa</taxon>
        <taxon>Arthropoda</taxon>
        <taxon>Hexapoda</taxon>
        <taxon>Insecta</taxon>
        <taxon>Pterygota</taxon>
        <taxon>Neoptera</taxon>
        <taxon>Endopterygota</taxon>
        <taxon>Lepidoptera</taxon>
        <taxon>Glossata</taxon>
        <taxon>Ditrysia</taxon>
        <taxon>Gelechioidea</taxon>
        <taxon>Gelechiidae</taxon>
        <taxon>Apatetrinae</taxon>
        <taxon>Pectinophora</taxon>
    </lineage>
</organism>